<evidence type="ECO:0000313" key="2">
    <source>
        <dbReference type="Proteomes" id="UP000199065"/>
    </source>
</evidence>
<accession>A0A1I2V837</accession>
<proteinExistence type="predicted"/>
<dbReference type="AlphaFoldDB" id="A0A1I2V837"/>
<organism evidence="1 2">
    <name type="scientific">Corynebacterium spheniscorum</name>
    <dbReference type="NCBI Taxonomy" id="185761"/>
    <lineage>
        <taxon>Bacteria</taxon>
        <taxon>Bacillati</taxon>
        <taxon>Actinomycetota</taxon>
        <taxon>Actinomycetes</taxon>
        <taxon>Mycobacteriales</taxon>
        <taxon>Corynebacteriaceae</taxon>
        <taxon>Corynebacterium</taxon>
    </lineage>
</organism>
<evidence type="ECO:0000313" key="1">
    <source>
        <dbReference type="EMBL" id="SFG85260.1"/>
    </source>
</evidence>
<dbReference type="EMBL" id="FOPJ01000019">
    <property type="protein sequence ID" value="SFG85260.1"/>
    <property type="molecule type" value="Genomic_DNA"/>
</dbReference>
<reference evidence="1 2" key="1">
    <citation type="submission" date="2016-10" db="EMBL/GenBank/DDBJ databases">
        <authorList>
            <person name="de Groot N.N."/>
        </authorList>
    </citation>
    <scope>NUCLEOTIDE SEQUENCE [LARGE SCALE GENOMIC DNA]</scope>
    <source>
        <strain>J11</strain>
        <strain evidence="2">PG 39</strain>
    </source>
</reference>
<dbReference type="Proteomes" id="UP000199065">
    <property type="component" value="Unassembled WGS sequence"/>
</dbReference>
<protein>
    <submittedName>
        <fullName evidence="1">Uncharacterized protein</fullName>
    </submittedName>
</protein>
<sequence>MTTDEDLLRARITDLFGTDPERCFGPDGYQSVALAVLDSIYSSGHRYQGVINLIKQYCNLREPEAGHPKTDTATDLINAFDRWGGGRGFCP</sequence>
<name>A0A1I2V837_9CORY</name>
<keyword evidence="2" id="KW-1185">Reference proteome</keyword>
<dbReference type="STRING" id="185761.SAMN05660282_02153"/>
<gene>
    <name evidence="1" type="ORF">SAMN05660282_02153</name>
</gene>